<dbReference type="InterPro" id="IPR008927">
    <property type="entry name" value="6-PGluconate_DH-like_C_sf"/>
</dbReference>
<reference evidence="6 7" key="1">
    <citation type="submission" date="2016-10" db="EMBL/GenBank/DDBJ databases">
        <authorList>
            <person name="de Groot N.N."/>
        </authorList>
    </citation>
    <scope>NUCLEOTIDE SEQUENCE [LARGE SCALE GENOMIC DNA]</scope>
    <source>
        <strain evidence="6 7">DSM 23142</strain>
    </source>
</reference>
<dbReference type="GO" id="GO:0050661">
    <property type="term" value="F:NADP binding"/>
    <property type="evidence" value="ECO:0007669"/>
    <property type="project" value="InterPro"/>
</dbReference>
<evidence type="ECO:0000259" key="4">
    <source>
        <dbReference type="Pfam" id="PF03446"/>
    </source>
</evidence>
<dbReference type="InterPro" id="IPR006115">
    <property type="entry name" value="6PGDH_NADP-bd"/>
</dbReference>
<feature type="domain" description="Phosphogluconate dehydrogenase NAD-binding putative C-terminal" evidence="5">
    <location>
        <begin position="181"/>
        <end position="250"/>
    </location>
</feature>
<dbReference type="Proteomes" id="UP000199009">
    <property type="component" value="Chromosome I"/>
</dbReference>
<dbReference type="PIRSF" id="PIRSF000103">
    <property type="entry name" value="HIBADH"/>
    <property type="match status" value="1"/>
</dbReference>
<dbReference type="InterPro" id="IPR015814">
    <property type="entry name" value="Pgluconate_DH_NAD-bd_C"/>
</dbReference>
<evidence type="ECO:0000313" key="6">
    <source>
        <dbReference type="EMBL" id="SDG57558.1"/>
    </source>
</evidence>
<evidence type="ECO:0000313" key="7">
    <source>
        <dbReference type="Proteomes" id="UP000199009"/>
    </source>
</evidence>
<dbReference type="InterPro" id="IPR015815">
    <property type="entry name" value="HIBADH-related"/>
</dbReference>
<proteinExistence type="inferred from homology"/>
<evidence type="ECO:0000256" key="3">
    <source>
        <dbReference type="PIRSR" id="PIRSR000103-1"/>
    </source>
</evidence>
<name>A0A1G7VDB8_9MICO</name>
<dbReference type="GO" id="GO:0016491">
    <property type="term" value="F:oxidoreductase activity"/>
    <property type="evidence" value="ECO:0007669"/>
    <property type="project" value="UniProtKB-KW"/>
</dbReference>
<protein>
    <submittedName>
        <fullName evidence="6">3-hydroxyisobutyrate dehydrogenase</fullName>
    </submittedName>
</protein>
<evidence type="ECO:0000256" key="1">
    <source>
        <dbReference type="ARBA" id="ARBA00009080"/>
    </source>
</evidence>
<dbReference type="InterPro" id="IPR013328">
    <property type="entry name" value="6PGD_dom2"/>
</dbReference>
<dbReference type="SUPFAM" id="SSF51735">
    <property type="entry name" value="NAD(P)-binding Rossmann-fold domains"/>
    <property type="match status" value="1"/>
</dbReference>
<dbReference type="Gene3D" id="3.40.50.720">
    <property type="entry name" value="NAD(P)-binding Rossmann-like Domain"/>
    <property type="match status" value="1"/>
</dbReference>
<keyword evidence="7" id="KW-1185">Reference proteome</keyword>
<dbReference type="STRING" id="370764.SAMN04489810_0674"/>
<dbReference type="Pfam" id="PF03446">
    <property type="entry name" value="NAD_binding_2"/>
    <property type="match status" value="1"/>
</dbReference>
<dbReference type="InterPro" id="IPR036291">
    <property type="entry name" value="NAD(P)-bd_dom_sf"/>
</dbReference>
<sequence>MHIAVLGLGEAGSIYAADLASRGASVVGTDLHVAVAAPGVRIQPDIASAVRDADLVLSLVGAGSAASVLTGALPAMASAALYADMNTSGPDNKRALAEVAAARGIRFVDVAILAPVTRARIDTPLLVSGPGVAALQPLLTQLRIPAMDVGSDAGAAASRKLLRSVFMKGLAAVVIESVTAAQAFGAEAWVVDQIASELGAAGDEAVRHLIDGTTKHAVRREAEMIEVRDLLDELGAAHPMTDGTIQWLRALASQASAPEDRG</sequence>
<evidence type="ECO:0000256" key="2">
    <source>
        <dbReference type="ARBA" id="ARBA00023002"/>
    </source>
</evidence>
<comment type="similarity">
    <text evidence="1">Belongs to the HIBADH-related family.</text>
</comment>
<dbReference type="Pfam" id="PF09130">
    <property type="entry name" value="DUF1932"/>
    <property type="match status" value="1"/>
</dbReference>
<keyword evidence="2" id="KW-0560">Oxidoreductase</keyword>
<accession>A0A1G7VDB8</accession>
<dbReference type="SUPFAM" id="SSF48179">
    <property type="entry name" value="6-phosphogluconate dehydrogenase C-terminal domain-like"/>
    <property type="match status" value="1"/>
</dbReference>
<organism evidence="6 7">
    <name type="scientific">Microbacterium pygmaeum</name>
    <dbReference type="NCBI Taxonomy" id="370764"/>
    <lineage>
        <taxon>Bacteria</taxon>
        <taxon>Bacillati</taxon>
        <taxon>Actinomycetota</taxon>
        <taxon>Actinomycetes</taxon>
        <taxon>Micrococcales</taxon>
        <taxon>Microbacteriaceae</taxon>
        <taxon>Microbacterium</taxon>
    </lineage>
</organism>
<dbReference type="EMBL" id="LT629692">
    <property type="protein sequence ID" value="SDG57558.1"/>
    <property type="molecule type" value="Genomic_DNA"/>
</dbReference>
<dbReference type="AlphaFoldDB" id="A0A1G7VDB8"/>
<dbReference type="Gene3D" id="1.10.1040.10">
    <property type="entry name" value="N-(1-d-carboxylethyl)-l-norvaline Dehydrogenase, domain 2"/>
    <property type="match status" value="1"/>
</dbReference>
<feature type="active site" evidence="3">
    <location>
        <position position="160"/>
    </location>
</feature>
<gene>
    <name evidence="6" type="ORF">SAMN04489810_0674</name>
</gene>
<evidence type="ECO:0000259" key="5">
    <source>
        <dbReference type="Pfam" id="PF09130"/>
    </source>
</evidence>
<feature type="domain" description="6-phosphogluconate dehydrogenase NADP-binding" evidence="4">
    <location>
        <begin position="3"/>
        <end position="130"/>
    </location>
</feature>